<protein>
    <submittedName>
        <fullName evidence="1">Uncharacterized protein</fullName>
    </submittedName>
</protein>
<organism evidence="1 2">
    <name type="scientific">Candidatus Nomurabacteria bacterium CG10_big_fil_rev_8_21_14_0_10_35_16</name>
    <dbReference type="NCBI Taxonomy" id="1974731"/>
    <lineage>
        <taxon>Bacteria</taxon>
        <taxon>Candidatus Nomuraibacteriota</taxon>
    </lineage>
</organism>
<reference evidence="2" key="1">
    <citation type="submission" date="2017-09" db="EMBL/GenBank/DDBJ databases">
        <title>Depth-based differentiation of microbial function through sediment-hosted aquifers and enrichment of novel symbionts in the deep terrestrial subsurface.</title>
        <authorList>
            <person name="Probst A.J."/>
            <person name="Ladd B."/>
            <person name="Jarett J.K."/>
            <person name="Geller-Mcgrath D.E."/>
            <person name="Sieber C.M.K."/>
            <person name="Emerson J.B."/>
            <person name="Anantharaman K."/>
            <person name="Thomas B.C."/>
            <person name="Malmstrom R."/>
            <person name="Stieglmeier M."/>
            <person name="Klingl A."/>
            <person name="Woyke T."/>
            <person name="Ryan C.M."/>
            <person name="Banfield J.F."/>
        </authorList>
    </citation>
    <scope>NUCLEOTIDE SEQUENCE [LARGE SCALE GENOMIC DNA]</scope>
</reference>
<dbReference type="AlphaFoldDB" id="A0A2H0TDL3"/>
<accession>A0A2H0TDL3</accession>
<dbReference type="Proteomes" id="UP000230094">
    <property type="component" value="Unassembled WGS sequence"/>
</dbReference>
<gene>
    <name evidence="1" type="ORF">COU49_00425</name>
</gene>
<evidence type="ECO:0000313" key="1">
    <source>
        <dbReference type="EMBL" id="PIR68494.1"/>
    </source>
</evidence>
<name>A0A2H0TDL3_9BACT</name>
<comment type="caution">
    <text evidence="1">The sequence shown here is derived from an EMBL/GenBank/DDBJ whole genome shotgun (WGS) entry which is preliminary data.</text>
</comment>
<sequence>MEFTFEKFNEIKREAEDFYHKINSVHSPYFNEKIHFNIKGWDHLIFKSWNRTRSIADQFSRLRHVKLTPKIIEQSRTLQGLWKTQKFERVKKKSSGWETVLKVVTYYEFIAVMESHGSKVRVKVIVKQVDGGEKFFLSIIPFWGIDKKGERVMYSGDPEND</sequence>
<evidence type="ECO:0000313" key="2">
    <source>
        <dbReference type="Proteomes" id="UP000230094"/>
    </source>
</evidence>
<proteinExistence type="predicted"/>
<dbReference type="EMBL" id="PFCQ01000003">
    <property type="protein sequence ID" value="PIR68494.1"/>
    <property type="molecule type" value="Genomic_DNA"/>
</dbReference>